<dbReference type="Proteomes" id="UP000009058">
    <property type="component" value="Chromosome 1"/>
</dbReference>
<dbReference type="GeneID" id="12985296"/>
<evidence type="ECO:0000313" key="2">
    <source>
        <dbReference type="Proteomes" id="UP000009058"/>
    </source>
</evidence>
<reference key="2">
    <citation type="submission" date="2011-05" db="EMBL/GenBank/DDBJ databases">
        <title>The Genome Sequence of Magnaporthe oryzae 70-15.</title>
        <authorList>
            <consortium name="The Broad Institute Genome Sequencing Platform"/>
            <person name="Ma L.-J."/>
            <person name="Dead R."/>
            <person name="Young S.K."/>
            <person name="Zeng Q."/>
            <person name="Gargeya S."/>
            <person name="Fitzgerald M."/>
            <person name="Haas B."/>
            <person name="Abouelleil A."/>
            <person name="Alvarado L."/>
            <person name="Arachchi H.M."/>
            <person name="Berlin A."/>
            <person name="Brown A."/>
            <person name="Chapman S.B."/>
            <person name="Chen Z."/>
            <person name="Dunbar C."/>
            <person name="Freedman E."/>
            <person name="Gearin G."/>
            <person name="Gellesch M."/>
            <person name="Goldberg J."/>
            <person name="Griggs A."/>
            <person name="Gujja S."/>
            <person name="Heiman D."/>
            <person name="Howarth C."/>
            <person name="Larson L."/>
            <person name="Lui A."/>
            <person name="MacDonald P.J.P."/>
            <person name="Mehta T."/>
            <person name="Montmayeur A."/>
            <person name="Murphy C."/>
            <person name="Neiman D."/>
            <person name="Pearson M."/>
            <person name="Priest M."/>
            <person name="Roberts A."/>
            <person name="Saif S."/>
            <person name="Shea T."/>
            <person name="Shenoy N."/>
            <person name="Sisk P."/>
            <person name="Stolte C."/>
            <person name="Sykes S."/>
            <person name="Yandava C."/>
            <person name="Wortman J."/>
            <person name="Nusbaum C."/>
            <person name="Birren B."/>
        </authorList>
    </citation>
    <scope>NUCLEOTIDE SEQUENCE</scope>
    <source>
        <strain>70-15</strain>
    </source>
</reference>
<dbReference type="AlphaFoldDB" id="G4MQM4"/>
<dbReference type="InParanoid" id="G4MQM4"/>
<dbReference type="KEGG" id="mgr:MGG_16273"/>
<dbReference type="OrthoDB" id="10620363at2759"/>
<dbReference type="VEuPathDB" id="FungiDB:MGG_16273"/>
<protein>
    <submittedName>
        <fullName evidence="1">Uncharacterized protein</fullName>
    </submittedName>
</protein>
<gene>
    <name evidence="1" type="ORF">MGG_16273</name>
</gene>
<sequence>MDEQVFRADSLSGNTYEIDTEAHVQGETEGLQSVEVNEPCCATVRMMVAKLKGKNPKRQHWHREKYIVVVIAGGEAKAGAWTEVETDTFQGPCQRLQAKSPVIHQAITCTRITASCSPVQRSILPLGTLLQSHSA</sequence>
<name>G4MQM4_PYRO7</name>
<organism evidence="1 2">
    <name type="scientific">Pyricularia oryzae (strain 70-15 / ATCC MYA-4617 / FGSC 8958)</name>
    <name type="common">Rice blast fungus</name>
    <name type="synonym">Magnaporthe oryzae</name>
    <dbReference type="NCBI Taxonomy" id="242507"/>
    <lineage>
        <taxon>Eukaryota</taxon>
        <taxon>Fungi</taxon>
        <taxon>Dikarya</taxon>
        <taxon>Ascomycota</taxon>
        <taxon>Pezizomycotina</taxon>
        <taxon>Sordariomycetes</taxon>
        <taxon>Sordariomycetidae</taxon>
        <taxon>Magnaporthales</taxon>
        <taxon>Pyriculariaceae</taxon>
        <taxon>Pyricularia</taxon>
    </lineage>
</organism>
<dbReference type="HOGENOM" id="CLU_1886169_0_0_1"/>
<dbReference type="RefSeq" id="XP_003709923.1">
    <property type="nucleotide sequence ID" value="XM_003709875.1"/>
</dbReference>
<proteinExistence type="predicted"/>
<dbReference type="EMBL" id="CM001231">
    <property type="protein sequence ID" value="EHA57311.1"/>
    <property type="molecule type" value="Genomic_DNA"/>
</dbReference>
<accession>G4MQM4</accession>
<evidence type="ECO:0000313" key="1">
    <source>
        <dbReference type="EMBL" id="EHA57311.1"/>
    </source>
</evidence>
<keyword evidence="2" id="KW-1185">Reference proteome</keyword>
<reference evidence="1 2" key="1">
    <citation type="journal article" date="2005" name="Nature">
        <title>The genome sequence of the rice blast fungus Magnaporthe grisea.</title>
        <authorList>
            <person name="Dean R.A."/>
            <person name="Talbot N.J."/>
            <person name="Ebbole D.J."/>
            <person name="Farman M.L."/>
            <person name="Mitchell T.K."/>
            <person name="Orbach M.J."/>
            <person name="Thon M."/>
            <person name="Kulkarni R."/>
            <person name="Xu J.R."/>
            <person name="Pan H."/>
            <person name="Read N.D."/>
            <person name="Lee Y.H."/>
            <person name="Carbone I."/>
            <person name="Brown D."/>
            <person name="Oh Y.Y."/>
            <person name="Donofrio N."/>
            <person name="Jeong J.S."/>
            <person name="Soanes D.M."/>
            <person name="Djonovic S."/>
            <person name="Kolomiets E."/>
            <person name="Rehmeyer C."/>
            <person name="Li W."/>
            <person name="Harding M."/>
            <person name="Kim S."/>
            <person name="Lebrun M.H."/>
            <person name="Bohnert H."/>
            <person name="Coughlan S."/>
            <person name="Butler J."/>
            <person name="Calvo S."/>
            <person name="Ma L.J."/>
            <person name="Nicol R."/>
            <person name="Purcell S."/>
            <person name="Nusbaum C."/>
            <person name="Galagan J.E."/>
            <person name="Birren B.W."/>
        </authorList>
    </citation>
    <scope>NUCLEOTIDE SEQUENCE [LARGE SCALE GENOMIC DNA]</scope>
    <source>
        <strain evidence="2">70-15 / ATCC MYA-4617 / FGSC 8958</strain>
    </source>
</reference>